<dbReference type="Proteomes" id="UP000319837">
    <property type="component" value="Unassembled WGS sequence"/>
</dbReference>
<feature type="compositionally biased region" description="Basic and acidic residues" evidence="1">
    <location>
        <begin position="102"/>
        <end position="111"/>
    </location>
</feature>
<keyword evidence="2" id="KW-1133">Transmembrane helix</keyword>
<dbReference type="Pfam" id="PF12685">
    <property type="entry name" value="SpoIIIAH"/>
    <property type="match status" value="1"/>
</dbReference>
<comment type="caution">
    <text evidence="3">The sequence shown here is derived from an EMBL/GenBank/DDBJ whole genome shotgun (WGS) entry which is preliminary data.</text>
</comment>
<keyword evidence="2" id="KW-0812">Transmembrane</keyword>
<dbReference type="AlphaFoldDB" id="A0A553SKW6"/>
<name>A0A553SKW6_NIACI</name>
<sequence>MLLKKQTVWLLTMLSLVVVLTVYYTTSPEQTNEFATTEDAAKENTAKEEAATENAKGDAAAEDGSSVSTIASDEVFEEMRLQLDEQRSKQEEQLTETMSEAKTAEEKSAAQDKIEELQKLSDNEKMMETLIKAENYDDVLVRAVDGKVNVTVKAGELSAEAANDIVQLVRENLNQPNAFVAVKIDPK</sequence>
<keyword evidence="2" id="KW-0472">Membrane</keyword>
<protein>
    <submittedName>
        <fullName evidence="3">SpoIIIAH-like family protein</fullName>
    </submittedName>
</protein>
<accession>A0A553SKW6</accession>
<dbReference type="InterPro" id="IPR024232">
    <property type="entry name" value="SpoIIIAH"/>
</dbReference>
<dbReference type="InterPro" id="IPR038503">
    <property type="entry name" value="SpoIIIAH_sf"/>
</dbReference>
<feature type="region of interest" description="Disordered" evidence="1">
    <location>
        <begin position="82"/>
        <end position="111"/>
    </location>
</feature>
<feature type="region of interest" description="Disordered" evidence="1">
    <location>
        <begin position="33"/>
        <end position="69"/>
    </location>
</feature>
<evidence type="ECO:0000313" key="3">
    <source>
        <dbReference type="EMBL" id="TRZ37629.1"/>
    </source>
</evidence>
<evidence type="ECO:0000313" key="4">
    <source>
        <dbReference type="Proteomes" id="UP000319837"/>
    </source>
</evidence>
<feature type="transmembrane region" description="Helical" evidence="2">
    <location>
        <begin position="7"/>
        <end position="24"/>
    </location>
</feature>
<evidence type="ECO:0000256" key="2">
    <source>
        <dbReference type="SAM" id="Phobius"/>
    </source>
</evidence>
<dbReference type="EMBL" id="RIBP01000004">
    <property type="protein sequence ID" value="TRZ37629.1"/>
    <property type="molecule type" value="Genomic_DNA"/>
</dbReference>
<feature type="compositionally biased region" description="Basic and acidic residues" evidence="1">
    <location>
        <begin position="39"/>
        <end position="50"/>
    </location>
</feature>
<evidence type="ECO:0000256" key="1">
    <source>
        <dbReference type="SAM" id="MobiDB-lite"/>
    </source>
</evidence>
<reference evidence="4" key="1">
    <citation type="submission" date="2018-10" db="EMBL/GenBank/DDBJ databases">
        <title>FDA dAtabase for Regulatory Grade micrObial Sequences (FDA-ARGOS): Supporting development and validation of Infectious Disease Dx tests.</title>
        <authorList>
            <person name="Minogue T."/>
            <person name="Wolcott M."/>
            <person name="Wasieloski L."/>
            <person name="Aguilar W."/>
            <person name="Moore D."/>
            <person name="Tallon L."/>
            <person name="Sadzewicz L."/>
            <person name="Sengamalay N."/>
            <person name="Ott S."/>
            <person name="Godinez A."/>
            <person name="Nagaraj S."/>
            <person name="Vavikolanu K."/>
            <person name="Vyas G."/>
            <person name="Nadendla S."/>
            <person name="George J."/>
            <person name="Sichtig H."/>
        </authorList>
    </citation>
    <scope>NUCLEOTIDE SEQUENCE [LARGE SCALE GENOMIC DNA]</scope>
    <source>
        <strain evidence="4">FDAARGOS_343</strain>
    </source>
</reference>
<dbReference type="RefSeq" id="WP_185765936.1">
    <property type="nucleotide sequence ID" value="NZ_RIBP01000004.1"/>
</dbReference>
<organism evidence="3 4">
    <name type="scientific">Niallia circulans</name>
    <name type="common">Bacillus circulans</name>
    <dbReference type="NCBI Taxonomy" id="1397"/>
    <lineage>
        <taxon>Bacteria</taxon>
        <taxon>Bacillati</taxon>
        <taxon>Bacillota</taxon>
        <taxon>Bacilli</taxon>
        <taxon>Bacillales</taxon>
        <taxon>Bacillaceae</taxon>
        <taxon>Niallia</taxon>
    </lineage>
</organism>
<feature type="compositionally biased region" description="Basic and acidic residues" evidence="1">
    <location>
        <begin position="82"/>
        <end position="92"/>
    </location>
</feature>
<gene>
    <name evidence="3" type="ORF">CEQ21_19485</name>
</gene>
<dbReference type="Gene3D" id="1.10.287.4300">
    <property type="entry name" value="Stage III sporulation protein AH-like"/>
    <property type="match status" value="1"/>
</dbReference>
<proteinExistence type="predicted"/>